<dbReference type="Proteomes" id="UP000827549">
    <property type="component" value="Chromosome 4"/>
</dbReference>
<dbReference type="GeneID" id="87808580"/>
<feature type="signal peptide" evidence="1">
    <location>
        <begin position="1"/>
        <end position="20"/>
    </location>
</feature>
<proteinExistence type="predicted"/>
<dbReference type="EMBL" id="CP086717">
    <property type="protein sequence ID" value="WOO81833.1"/>
    <property type="molecule type" value="Genomic_DNA"/>
</dbReference>
<evidence type="ECO:0000313" key="3">
    <source>
        <dbReference type="Proteomes" id="UP000827549"/>
    </source>
</evidence>
<feature type="chain" id="PRO_5042037937" description="SH3 domain-containing protein" evidence="1">
    <location>
        <begin position="21"/>
        <end position="112"/>
    </location>
</feature>
<gene>
    <name evidence="2" type="ORF">LOC62_04G005351</name>
</gene>
<organism evidence="2 3">
    <name type="scientific">Vanrija pseudolonga</name>
    <dbReference type="NCBI Taxonomy" id="143232"/>
    <lineage>
        <taxon>Eukaryota</taxon>
        <taxon>Fungi</taxon>
        <taxon>Dikarya</taxon>
        <taxon>Basidiomycota</taxon>
        <taxon>Agaricomycotina</taxon>
        <taxon>Tremellomycetes</taxon>
        <taxon>Trichosporonales</taxon>
        <taxon>Trichosporonaceae</taxon>
        <taxon>Vanrija</taxon>
    </lineage>
</organism>
<evidence type="ECO:0008006" key="4">
    <source>
        <dbReference type="Google" id="ProtNLM"/>
    </source>
</evidence>
<dbReference type="AlphaFoldDB" id="A0AAF0YE36"/>
<evidence type="ECO:0000313" key="2">
    <source>
        <dbReference type="EMBL" id="WOO81833.1"/>
    </source>
</evidence>
<keyword evidence="3" id="KW-1185">Reference proteome</keyword>
<protein>
    <recommendedName>
        <fullName evidence="4">SH3 domain-containing protein</fullName>
    </recommendedName>
</protein>
<accession>A0AAF0YE36</accession>
<name>A0AAF0YE36_9TREE</name>
<sequence>MLLTNAILVLAALSAPLSAAAPVPDPDPDSYKMDFKATLTGNMVACRAGPWKSSTAYRRFAQGDVVNVAYRCVGDKVEGTVMWLYSSKYKCWFTGAYADCSNYLPIVYPPPH</sequence>
<reference evidence="2" key="1">
    <citation type="submission" date="2023-10" db="EMBL/GenBank/DDBJ databases">
        <authorList>
            <person name="Noh H."/>
        </authorList>
    </citation>
    <scope>NUCLEOTIDE SEQUENCE</scope>
    <source>
        <strain evidence="2">DUCC4014</strain>
    </source>
</reference>
<evidence type="ECO:0000256" key="1">
    <source>
        <dbReference type="SAM" id="SignalP"/>
    </source>
</evidence>
<keyword evidence="1" id="KW-0732">Signal</keyword>
<dbReference type="RefSeq" id="XP_062627865.1">
    <property type="nucleotide sequence ID" value="XM_062771881.1"/>
</dbReference>